<dbReference type="EMBL" id="BDSA01000002">
    <property type="protein sequence ID" value="GBE60198.1"/>
    <property type="molecule type" value="Genomic_DNA"/>
</dbReference>
<evidence type="ECO:0000313" key="1">
    <source>
        <dbReference type="EMBL" id="GBE60198.1"/>
    </source>
</evidence>
<dbReference type="GeneID" id="39873968"/>
<organism evidence="1 2">
    <name type="scientific">Babesia ovata</name>
    <dbReference type="NCBI Taxonomy" id="189622"/>
    <lineage>
        <taxon>Eukaryota</taxon>
        <taxon>Sar</taxon>
        <taxon>Alveolata</taxon>
        <taxon>Apicomplexa</taxon>
        <taxon>Aconoidasida</taxon>
        <taxon>Piroplasmida</taxon>
        <taxon>Babesiidae</taxon>
        <taxon>Babesia</taxon>
    </lineage>
</organism>
<dbReference type="VEuPathDB" id="PiroplasmaDB:BOVATA_016910"/>
<name>A0A2H6KB31_9APIC</name>
<evidence type="ECO:0000313" key="2">
    <source>
        <dbReference type="Proteomes" id="UP000236319"/>
    </source>
</evidence>
<dbReference type="RefSeq" id="XP_028866441.1">
    <property type="nucleotide sequence ID" value="XM_029010608.1"/>
</dbReference>
<keyword evidence="2" id="KW-1185">Reference proteome</keyword>
<sequence length="211" mass="24631">MPGGLVPERRNYRVRRVVMLRHLGLDFFLKGVLDDPLGDRVVTVLEFLKRDILPPLKPIVYCDESELEHLAKIKEEVGFLLGPRRVEVADLIPVELIGVAINFYCRSYLGERIRVYRVVFLVQFRQGGRDVRVERFGVFLVKFQRRIRRNLRLIPGPGDLSPVLEDQPVGPRRVPEWAESPYIGRWLIARLRCVGARCLQKYLYKPHRCCK</sequence>
<reference evidence="1 2" key="1">
    <citation type="journal article" date="2017" name="BMC Genomics">
        <title>Whole-genome assembly of Babesia ovata and comparative genomics between closely related pathogens.</title>
        <authorList>
            <person name="Yamagishi J."/>
            <person name="Asada M."/>
            <person name="Hakimi H."/>
            <person name="Tanaka T.Q."/>
            <person name="Sugimoto C."/>
            <person name="Kawazu S."/>
        </authorList>
    </citation>
    <scope>NUCLEOTIDE SEQUENCE [LARGE SCALE GENOMIC DNA]</scope>
    <source>
        <strain evidence="1 2">Miyake</strain>
    </source>
</reference>
<protein>
    <submittedName>
        <fullName evidence="1">Uncharacterized protein</fullName>
    </submittedName>
</protein>
<accession>A0A2H6KB31</accession>
<dbReference type="AlphaFoldDB" id="A0A2H6KB31"/>
<proteinExistence type="predicted"/>
<comment type="caution">
    <text evidence="1">The sequence shown here is derived from an EMBL/GenBank/DDBJ whole genome shotgun (WGS) entry which is preliminary data.</text>
</comment>
<gene>
    <name evidence="1" type="ORF">BOVATA_016910</name>
</gene>
<dbReference type="Proteomes" id="UP000236319">
    <property type="component" value="Unassembled WGS sequence"/>
</dbReference>